<organism evidence="2 3">
    <name type="scientific">Penicillium alfredii</name>
    <dbReference type="NCBI Taxonomy" id="1506179"/>
    <lineage>
        <taxon>Eukaryota</taxon>
        <taxon>Fungi</taxon>
        <taxon>Dikarya</taxon>
        <taxon>Ascomycota</taxon>
        <taxon>Pezizomycotina</taxon>
        <taxon>Eurotiomycetes</taxon>
        <taxon>Eurotiomycetidae</taxon>
        <taxon>Eurotiales</taxon>
        <taxon>Aspergillaceae</taxon>
        <taxon>Penicillium</taxon>
    </lineage>
</organism>
<feature type="signal peptide" evidence="1">
    <location>
        <begin position="1"/>
        <end position="19"/>
    </location>
</feature>
<name>A0A9W9KDT1_9EURO</name>
<evidence type="ECO:0000313" key="2">
    <source>
        <dbReference type="EMBL" id="KAJ5102073.1"/>
    </source>
</evidence>
<protein>
    <submittedName>
        <fullName evidence="2">Uncharacterized protein</fullName>
    </submittedName>
</protein>
<comment type="caution">
    <text evidence="2">The sequence shown here is derived from an EMBL/GenBank/DDBJ whole genome shotgun (WGS) entry which is preliminary data.</text>
</comment>
<reference evidence="2" key="1">
    <citation type="submission" date="2022-11" db="EMBL/GenBank/DDBJ databases">
        <authorList>
            <person name="Petersen C."/>
        </authorList>
    </citation>
    <scope>NUCLEOTIDE SEQUENCE</scope>
    <source>
        <strain evidence="2">IBT 34128</strain>
    </source>
</reference>
<dbReference type="Proteomes" id="UP001141434">
    <property type="component" value="Unassembled WGS sequence"/>
</dbReference>
<reference evidence="2" key="2">
    <citation type="journal article" date="2023" name="IMA Fungus">
        <title>Comparative genomic study of the Penicillium genus elucidates a diverse pangenome and 15 lateral gene transfer events.</title>
        <authorList>
            <person name="Petersen C."/>
            <person name="Sorensen T."/>
            <person name="Nielsen M.R."/>
            <person name="Sondergaard T.E."/>
            <person name="Sorensen J.L."/>
            <person name="Fitzpatrick D.A."/>
            <person name="Frisvad J.C."/>
            <person name="Nielsen K.L."/>
        </authorList>
    </citation>
    <scope>NUCLEOTIDE SEQUENCE</scope>
    <source>
        <strain evidence="2">IBT 34128</strain>
    </source>
</reference>
<keyword evidence="1" id="KW-0732">Signal</keyword>
<dbReference type="GeneID" id="81394045"/>
<evidence type="ECO:0000313" key="3">
    <source>
        <dbReference type="Proteomes" id="UP001141434"/>
    </source>
</evidence>
<gene>
    <name evidence="2" type="ORF">NUU61_004295</name>
</gene>
<dbReference type="RefSeq" id="XP_056512904.1">
    <property type="nucleotide sequence ID" value="XM_056654877.1"/>
</dbReference>
<accession>A0A9W9KDT1</accession>
<evidence type="ECO:0000256" key="1">
    <source>
        <dbReference type="SAM" id="SignalP"/>
    </source>
</evidence>
<dbReference type="AlphaFoldDB" id="A0A9W9KDT1"/>
<sequence>MKFTLGALLMVAQATMVFSAAAPEAKNDLGLNKRADCPYKDQFGCDNGRCWGPCGYDQDTQGRGGWAWLENSQTHESVSCTQENYQSVCDNGANQIPKGAIFNYGTADDSCHC</sequence>
<feature type="chain" id="PRO_5040733422" evidence="1">
    <location>
        <begin position="20"/>
        <end position="113"/>
    </location>
</feature>
<proteinExistence type="predicted"/>
<dbReference type="EMBL" id="JAPMSZ010000005">
    <property type="protein sequence ID" value="KAJ5102073.1"/>
    <property type="molecule type" value="Genomic_DNA"/>
</dbReference>
<keyword evidence="3" id="KW-1185">Reference proteome</keyword>